<organism evidence="1 3">
    <name type="scientific">Treponema socranskii subsp. socranskii VPI DR56BR1116 = ATCC 35536</name>
    <dbReference type="NCBI Taxonomy" id="1125725"/>
    <lineage>
        <taxon>Bacteria</taxon>
        <taxon>Pseudomonadati</taxon>
        <taxon>Spirochaetota</taxon>
        <taxon>Spirochaetia</taxon>
        <taxon>Spirochaetales</taxon>
        <taxon>Treponemataceae</taxon>
        <taxon>Treponema</taxon>
    </lineage>
</organism>
<gene>
    <name evidence="2" type="ORF">HMPREF0860_1963</name>
    <name evidence="1" type="ORF">HMPREF1325_1270</name>
</gene>
<dbReference type="EMBL" id="AUZJ01000020">
    <property type="protein sequence ID" value="ERF60965.1"/>
    <property type="molecule type" value="Genomic_DNA"/>
</dbReference>
<proteinExistence type="predicted"/>
<dbReference type="AlphaFoldDB" id="U1GSM2"/>
<dbReference type="SUPFAM" id="SSF160527">
    <property type="entry name" value="V-type ATPase subunit E-like"/>
    <property type="match status" value="1"/>
</dbReference>
<accession>U1GSM2</accession>
<dbReference type="RefSeq" id="WP_021330026.1">
    <property type="nucleotide sequence ID" value="NZ_AUZJ01000020.1"/>
</dbReference>
<dbReference type="eggNOG" id="ENOG50301BP">
    <property type="taxonomic scope" value="Bacteria"/>
</dbReference>
<dbReference type="PATRIC" id="fig|1125725.3.peg.1045"/>
<evidence type="ECO:0000313" key="3">
    <source>
        <dbReference type="Proteomes" id="UP000016412"/>
    </source>
</evidence>
<dbReference type="EMBL" id="AVQI01000030">
    <property type="protein sequence ID" value="ERK03821.1"/>
    <property type="molecule type" value="Genomic_DNA"/>
</dbReference>
<evidence type="ECO:0000313" key="4">
    <source>
        <dbReference type="Proteomes" id="UP000016646"/>
    </source>
</evidence>
<comment type="caution">
    <text evidence="1">The sequence shown here is derived from an EMBL/GenBank/DDBJ whole genome shotgun (WGS) entry which is preliminary data.</text>
</comment>
<dbReference type="OrthoDB" id="361972at2"/>
<dbReference type="Proteomes" id="UP000016646">
    <property type="component" value="Unassembled WGS sequence"/>
</dbReference>
<evidence type="ECO:0008006" key="5">
    <source>
        <dbReference type="Google" id="ProtNLM"/>
    </source>
</evidence>
<dbReference type="STRING" id="1125725.HMPREF1325_1270"/>
<protein>
    <recommendedName>
        <fullName evidence="5">ATP synthase, subunit E</fullName>
    </recommendedName>
</protein>
<evidence type="ECO:0000313" key="1">
    <source>
        <dbReference type="EMBL" id="ERF60965.1"/>
    </source>
</evidence>
<evidence type="ECO:0000313" key="2">
    <source>
        <dbReference type="EMBL" id="ERK03821.1"/>
    </source>
</evidence>
<sequence length="211" mass="23531">MEELRSTEVLDKEIETDARKKAERILAKADSDGKALVADVAHRIEKFTEEKTAEYQKKTESYQADRDAVVPLEKERFLVSFMESAIIKAIDSYLEALGEEKRIALAVRRWNAYKAVVASQKVNAFVFGFDAARAEAALKKEGVSLAACSSVAYEKSGDEEIAGLTFKEGIILETEDKMIRCRLTLSQIVGELETEHRAELAKALFGGRFDS</sequence>
<keyword evidence="4" id="KW-1185">Reference proteome</keyword>
<name>U1GSM2_TRESO</name>
<reference evidence="3 4" key="1">
    <citation type="submission" date="2013-08" db="EMBL/GenBank/DDBJ databases">
        <authorList>
            <person name="Durkin A.S."/>
            <person name="Haft D.R."/>
            <person name="McCorrison J."/>
            <person name="Torralba M."/>
            <person name="Gillis M."/>
            <person name="Haft D.H."/>
            <person name="Methe B."/>
            <person name="Sutton G."/>
            <person name="Nelson K.E."/>
        </authorList>
    </citation>
    <scope>NUCLEOTIDE SEQUENCE [LARGE SCALE GENOMIC DNA]</scope>
    <source>
        <strain evidence="2 4">ATCC 35536</strain>
        <strain evidence="1 3">VPI DR56BR1116</strain>
    </source>
</reference>
<dbReference type="Proteomes" id="UP000016412">
    <property type="component" value="Unassembled WGS sequence"/>
</dbReference>